<dbReference type="InterPro" id="IPR046817">
    <property type="entry name" value="MmeI_N"/>
</dbReference>
<protein>
    <recommendedName>
        <fullName evidence="1">site-specific DNA-methyltransferase (adenine-specific)</fullName>
        <ecNumber evidence="1">2.1.1.72</ecNumber>
    </recommendedName>
</protein>
<dbReference type="GO" id="GO:0009007">
    <property type="term" value="F:site-specific DNA-methyltransferase (adenine-specific) activity"/>
    <property type="evidence" value="ECO:0007669"/>
    <property type="project" value="UniProtKB-EC"/>
</dbReference>
<dbReference type="AlphaFoldDB" id="A0A367W7Y4"/>
<evidence type="ECO:0000259" key="9">
    <source>
        <dbReference type="Pfam" id="PF20473"/>
    </source>
</evidence>
<dbReference type="Pfam" id="PF20464">
    <property type="entry name" value="MmeI_N"/>
    <property type="match status" value="1"/>
</dbReference>
<dbReference type="GO" id="GO:0032259">
    <property type="term" value="P:methylation"/>
    <property type="evidence" value="ECO:0007669"/>
    <property type="project" value="UniProtKB-KW"/>
</dbReference>
<dbReference type="Pfam" id="PF20465">
    <property type="entry name" value="MmeI_hel"/>
    <property type="match status" value="1"/>
</dbReference>
<evidence type="ECO:0000259" key="6">
    <source>
        <dbReference type="Pfam" id="PF20465"/>
    </source>
</evidence>
<dbReference type="InterPro" id="IPR046816">
    <property type="entry name" value="MmeI_Mtase"/>
</dbReference>
<evidence type="ECO:0000256" key="2">
    <source>
        <dbReference type="ARBA" id="ARBA00022603"/>
    </source>
</evidence>
<comment type="caution">
    <text evidence="10">The sequence shown here is derived from an EMBL/GenBank/DDBJ whole genome shotgun (WGS) entry which is preliminary data.</text>
</comment>
<evidence type="ECO:0000313" key="11">
    <source>
        <dbReference type="Proteomes" id="UP000253226"/>
    </source>
</evidence>
<accession>A0A367W7Y4</accession>
<dbReference type="EC" id="2.1.1.72" evidence="1"/>
<evidence type="ECO:0000313" key="10">
    <source>
        <dbReference type="EMBL" id="RCK37564.1"/>
    </source>
</evidence>
<dbReference type="PRINTS" id="PR00507">
    <property type="entry name" value="N12N6MTFRASE"/>
</dbReference>
<dbReference type="SUPFAM" id="SSF53335">
    <property type="entry name" value="S-adenosyl-L-methionine-dependent methyltransferases"/>
    <property type="match status" value="1"/>
</dbReference>
<dbReference type="RefSeq" id="WP_114102102.1">
    <property type="nucleotide sequence ID" value="NZ_JPWF01000005.1"/>
</dbReference>
<dbReference type="PANTHER" id="PTHR33841">
    <property type="entry name" value="DNA METHYLTRANSFERASE YEEA-RELATED"/>
    <property type="match status" value="1"/>
</dbReference>
<comment type="catalytic activity">
    <reaction evidence="4">
        <text>a 2'-deoxyadenosine in DNA + S-adenosyl-L-methionine = an N(6)-methyl-2'-deoxyadenosine in DNA + S-adenosyl-L-homocysteine + H(+)</text>
        <dbReference type="Rhea" id="RHEA:15197"/>
        <dbReference type="Rhea" id="RHEA-COMP:12418"/>
        <dbReference type="Rhea" id="RHEA-COMP:12419"/>
        <dbReference type="ChEBI" id="CHEBI:15378"/>
        <dbReference type="ChEBI" id="CHEBI:57856"/>
        <dbReference type="ChEBI" id="CHEBI:59789"/>
        <dbReference type="ChEBI" id="CHEBI:90615"/>
        <dbReference type="ChEBI" id="CHEBI:90616"/>
        <dbReference type="EC" id="2.1.1.72"/>
    </reaction>
</comment>
<dbReference type="InterPro" id="IPR046820">
    <property type="entry name" value="MmeI_TRD"/>
</dbReference>
<name>A0A367W7Y4_9PROT</name>
<keyword evidence="2" id="KW-0489">Methyltransferase</keyword>
<gene>
    <name evidence="10" type="ORF">TH19_09945</name>
</gene>
<proteinExistence type="predicted"/>
<feature type="domain" description="MmeI-like N-terminal" evidence="5">
    <location>
        <begin position="1"/>
        <end position="158"/>
    </location>
</feature>
<dbReference type="Pfam" id="PF20467">
    <property type="entry name" value="MmeI_C"/>
    <property type="match status" value="1"/>
</dbReference>
<dbReference type="InterPro" id="IPR050953">
    <property type="entry name" value="N4_N6_ade-DNA_methylase"/>
</dbReference>
<evidence type="ECO:0000259" key="8">
    <source>
        <dbReference type="Pfam" id="PF20467"/>
    </source>
</evidence>
<dbReference type="InterPro" id="IPR046818">
    <property type="entry name" value="MmeI_C"/>
</dbReference>
<sequence length="889" mass="101300">MNIAEIEMALATIAEQEFDKAGFPFQFIECFKVPKATVTKLKGTLNKASVQGELLWPKKLYYKPCKEGDVEQALDGMMDEGLTKTHKPQYLLVTDGVKFSAYDRSREIYQHGDFSGLNESFDFFLSLAGIERYEAVEEALADIRAAGRLAKFYDAVLADNPDWNDEGHVHTINLFLTRILFCMFAEDTGIFEQDLFSKSLNEYTDINGGDVGSFLDQIFAVMDTPDKERANLPGFIRAFPYVNGGLFKDRIETPRFTRLSRRLLIEAARLNWREINPDIFGSMIQAVVEPGMRGDLGLHYTSVPNIMKVLQPLFLLDLEKQFADSQDSVGKLNKLHQRLAKIRVFDPACGSGNFLIIAYRELRKLEMRIYKRLRELTGELGWKWSEVTLSNFYGIEYADFAAETAKLSLWIAEYQVNRQFAEVFGDAPPALPLKDGGNIHHRNALTTDWEDICPPAENDVETYIVGNPPYLGRAQQTKEHKKDISFVFSDISKKYKKLDYVACWLIKAAKYTGENKNISFAFVATNSVCQGEQVPLLWPHVLGDTREIYFAHQSFKWKNLASGNAGVTCVVVGVRGKKGGPKTMYVNDVAYRVSNINGYLIDYSDIYIEPISNAKTKKEVMKFGNMPADGGNLLLSTEEKNEILNSFPEADFLFRRIMGSKEFIKKRDRWCLWIDDKNLNAALKIPPIQERIIRTKEMRLNSVDAGTKSLSEAPHQFREMNIASEHSIIVPRVTSESRPYVQVGLLDGKTIISDSAFALYDAPLYLFAIISSKLHVVWIKAVCGQLETRIRYSNTLGYNTFPVPKLYQKDIESLEELAWRVIEAREQHPGKTMADLYDPKKMPLNLLKVHQELDDALETLYIGRPFKNDTERLEHLFKMYAKMTRKKAG</sequence>
<dbReference type="Pfam" id="PF20466">
    <property type="entry name" value="MmeI_TRD"/>
    <property type="match status" value="1"/>
</dbReference>
<feature type="domain" description="MmeI-like DNA-methyltransferase" evidence="9">
    <location>
        <begin position="324"/>
        <end position="585"/>
    </location>
</feature>
<evidence type="ECO:0000256" key="4">
    <source>
        <dbReference type="ARBA" id="ARBA00047942"/>
    </source>
</evidence>
<dbReference type="InterPro" id="IPR029063">
    <property type="entry name" value="SAM-dependent_MTases_sf"/>
</dbReference>
<feature type="domain" description="MmeI-like C-terminal" evidence="8">
    <location>
        <begin position="809"/>
        <end position="885"/>
    </location>
</feature>
<dbReference type="OrthoDB" id="9806213at2"/>
<evidence type="ECO:0000259" key="7">
    <source>
        <dbReference type="Pfam" id="PF20466"/>
    </source>
</evidence>
<organism evidence="10 11">
    <name type="scientific">Thalassospira profundimaris</name>
    <dbReference type="NCBI Taxonomy" id="502049"/>
    <lineage>
        <taxon>Bacteria</taxon>
        <taxon>Pseudomonadati</taxon>
        <taxon>Pseudomonadota</taxon>
        <taxon>Alphaproteobacteria</taxon>
        <taxon>Rhodospirillales</taxon>
        <taxon>Thalassospiraceae</taxon>
        <taxon>Thalassospira</taxon>
    </lineage>
</organism>
<keyword evidence="3" id="KW-0808">Transferase</keyword>
<evidence type="ECO:0000256" key="1">
    <source>
        <dbReference type="ARBA" id="ARBA00011900"/>
    </source>
</evidence>
<evidence type="ECO:0000259" key="5">
    <source>
        <dbReference type="Pfam" id="PF20464"/>
    </source>
</evidence>
<dbReference type="EMBL" id="JPWF01000005">
    <property type="protein sequence ID" value="RCK37564.1"/>
    <property type="molecule type" value="Genomic_DNA"/>
</dbReference>
<feature type="domain" description="MmeI-like target recognition" evidence="7">
    <location>
        <begin position="604"/>
        <end position="806"/>
    </location>
</feature>
<reference evidence="10 11" key="1">
    <citation type="submission" date="2014-07" db="EMBL/GenBank/DDBJ databases">
        <title>Draft genome sequence of Thalassospira profundimaris 35.</title>
        <authorList>
            <person name="Lai Q."/>
            <person name="Shao Z."/>
        </authorList>
    </citation>
    <scope>NUCLEOTIDE SEQUENCE [LARGE SCALE GENOMIC DNA]</scope>
    <source>
        <strain evidence="10 11">35</strain>
    </source>
</reference>
<dbReference type="Pfam" id="PF20473">
    <property type="entry name" value="MmeI_Mtase"/>
    <property type="match status" value="1"/>
</dbReference>
<evidence type="ECO:0000256" key="3">
    <source>
        <dbReference type="ARBA" id="ARBA00022679"/>
    </source>
</evidence>
<feature type="domain" description="MmeI-like helicase spacer" evidence="6">
    <location>
        <begin position="170"/>
        <end position="247"/>
    </location>
</feature>
<dbReference type="Proteomes" id="UP000253226">
    <property type="component" value="Unassembled WGS sequence"/>
</dbReference>
<dbReference type="Gene3D" id="3.40.50.150">
    <property type="entry name" value="Vaccinia Virus protein VP39"/>
    <property type="match status" value="1"/>
</dbReference>
<dbReference type="PANTHER" id="PTHR33841:SF1">
    <property type="entry name" value="DNA METHYLTRANSFERASE A"/>
    <property type="match status" value="1"/>
</dbReference>
<dbReference type="InterPro" id="IPR046819">
    <property type="entry name" value="MmeI_hel"/>
</dbReference>